<dbReference type="InterPro" id="IPR049114">
    <property type="entry name" value="Flu_PB2_6th"/>
</dbReference>
<feature type="domain" description="Influenza RNA polymerase PB2 sixth" evidence="21">
    <location>
        <begin position="547"/>
        <end position="699"/>
    </location>
</feature>
<keyword evidence="7" id="KW-1157">Cap snatching</keyword>
<keyword evidence="13" id="KW-1262">Eukaryotic host gene expression shutoff by virus</keyword>
<evidence type="ECO:0000259" key="21">
    <source>
        <dbReference type="Pfam" id="PF20951"/>
    </source>
</evidence>
<evidence type="ECO:0000256" key="2">
    <source>
        <dbReference type="ARBA" id="ARBA00008660"/>
    </source>
</evidence>
<gene>
    <name evidence="23" type="primary">PB2</name>
</gene>
<evidence type="ECO:0000259" key="17">
    <source>
        <dbReference type="Pfam" id="PF20947"/>
    </source>
</evidence>
<dbReference type="Pfam" id="PF20949">
    <property type="entry name" value="Flu_PB2_3rd"/>
    <property type="match status" value="1"/>
</dbReference>
<evidence type="ECO:0000259" key="19">
    <source>
        <dbReference type="Pfam" id="PF20949"/>
    </source>
</evidence>
<keyword evidence="4" id="KW-1048">Host nucleus</keyword>
<evidence type="ECO:0000256" key="5">
    <source>
        <dbReference type="ARBA" id="ARBA00022581"/>
    </source>
</evidence>
<evidence type="ECO:0000256" key="12">
    <source>
        <dbReference type="ARBA" id="ARBA00023103"/>
    </source>
</evidence>
<dbReference type="Pfam" id="PF20952">
    <property type="entry name" value="Flu_PB2_7th"/>
    <property type="match status" value="1"/>
</dbReference>
<dbReference type="EMBL" id="KM015491">
    <property type="protein sequence ID" value="AIE52113.1"/>
    <property type="molecule type" value="Viral_cRNA"/>
</dbReference>
<dbReference type="GO" id="GO:0039523">
    <property type="term" value="P:symbiont-mediated suppression of host mRNA transcription via inhibition of RNA polymerase II activity"/>
    <property type="evidence" value="ECO:0007669"/>
    <property type="project" value="UniProtKB-KW"/>
</dbReference>
<dbReference type="InterPro" id="IPR049110">
    <property type="entry name" value="Flu_PB2_2nd"/>
</dbReference>
<evidence type="ECO:0000256" key="13">
    <source>
        <dbReference type="ARBA" id="ARBA00023247"/>
    </source>
</evidence>
<feature type="domain" description="Influenza RNA polymerase PB2 CAP binding" evidence="16">
    <location>
        <begin position="333"/>
        <end position="546"/>
    </location>
</feature>
<evidence type="ECO:0000256" key="4">
    <source>
        <dbReference type="ARBA" id="ARBA00022562"/>
    </source>
</evidence>
<dbReference type="GO" id="GO:0006370">
    <property type="term" value="P:7-methylguanosine mRNA capping"/>
    <property type="evidence" value="ECO:0007669"/>
    <property type="project" value="UniProtKB-KW"/>
</dbReference>
<keyword evidence="11" id="KW-0506">mRNA capping</keyword>
<keyword evidence="9" id="KW-0946">Virion</keyword>
<dbReference type="GO" id="GO:0044423">
    <property type="term" value="C:virion component"/>
    <property type="evidence" value="ECO:0007669"/>
    <property type="project" value="UniProtKB-KW"/>
</dbReference>
<evidence type="ECO:0000259" key="22">
    <source>
        <dbReference type="Pfam" id="PF20952"/>
    </source>
</evidence>
<name>A0A088CK87_9ORTO</name>
<protein>
    <recommendedName>
        <fullName evidence="3">Polymerase basic protein 2</fullName>
    </recommendedName>
    <alternativeName>
        <fullName evidence="15">RNA-directed RNA polymerase subunit P3</fullName>
    </alternativeName>
</protein>
<reference evidence="23" key="1">
    <citation type="journal article" date="2014" name="Virus Genes">
        <title>Identification of a potential novel type of influenza virus in Bovine in China.</title>
        <authorList>
            <person name="Jiang W.M."/>
            <person name="Wang S.C."/>
            <person name="Peng C."/>
            <person name="Yu J.M."/>
            <person name="Zhuang Q.Y."/>
            <person name="Hou G.Y."/>
            <person name="Liu S."/>
            <person name="Li J.P."/>
            <person name="Chen J.M."/>
        </authorList>
    </citation>
    <scope>NUCLEOTIDE SEQUENCE</scope>
    <source>
        <strain evidence="23">D/bovine/Shandong/Y125/2014</strain>
    </source>
</reference>
<feature type="domain" description="Influenza RNA polymerase PB2 second" evidence="18">
    <location>
        <begin position="41"/>
        <end position="110"/>
    </location>
</feature>
<evidence type="ECO:0000256" key="11">
    <source>
        <dbReference type="ARBA" id="ARBA00023042"/>
    </source>
</evidence>
<evidence type="ECO:0000256" key="3">
    <source>
        <dbReference type="ARBA" id="ARBA00014261"/>
    </source>
</evidence>
<dbReference type="Pfam" id="PF20951">
    <property type="entry name" value="Flu_PB2_6th"/>
    <property type="match status" value="1"/>
</dbReference>
<dbReference type="Pfam" id="PF00604">
    <property type="entry name" value="Flu_PB2_5th"/>
    <property type="match status" value="1"/>
</dbReference>
<evidence type="ECO:0000256" key="8">
    <source>
        <dbReference type="ARBA" id="ARBA00022731"/>
    </source>
</evidence>
<evidence type="ECO:0000313" key="23">
    <source>
        <dbReference type="EMBL" id="AIE52113.1"/>
    </source>
</evidence>
<dbReference type="InterPro" id="IPR049106">
    <property type="entry name" value="Flu_PB2_N"/>
</dbReference>
<dbReference type="GO" id="GO:0075526">
    <property type="term" value="P:cap snatching"/>
    <property type="evidence" value="ECO:0007669"/>
    <property type="project" value="UniProtKB-KW"/>
</dbReference>
<dbReference type="InterPro" id="IPR049115">
    <property type="entry name" value="Flu_PB2_C"/>
</dbReference>
<dbReference type="GO" id="GO:0039657">
    <property type="term" value="P:symbiont-mediated suppression of host gene expression"/>
    <property type="evidence" value="ECO:0007669"/>
    <property type="project" value="UniProtKB-KW"/>
</dbReference>
<feature type="domain" description="Polymerase basic protein 2 helical" evidence="20">
    <location>
        <begin position="258"/>
        <end position="330"/>
    </location>
</feature>
<evidence type="ECO:0000256" key="6">
    <source>
        <dbReference type="ARBA" id="ARBA00022664"/>
    </source>
</evidence>
<keyword evidence="14" id="KW-1195">Viral transcription</keyword>
<comment type="subcellular location">
    <subcellularLocation>
        <location evidence="1">Host mitochondrion</location>
    </subcellularLocation>
</comment>
<dbReference type="Pfam" id="PF20947">
    <property type="entry name" value="Flu_PB2_1st"/>
    <property type="match status" value="1"/>
</dbReference>
<evidence type="ECO:0000259" key="18">
    <source>
        <dbReference type="Pfam" id="PF20948"/>
    </source>
</evidence>
<dbReference type="Pfam" id="PF20950">
    <property type="entry name" value="Flu_PB2_4th"/>
    <property type="match status" value="1"/>
</dbReference>
<keyword evidence="10" id="KW-1190">Host gene expression shutoff by virus</keyword>
<feature type="domain" description="Influenza RNA polymerase PB2 middle" evidence="19">
    <location>
        <begin position="114"/>
        <end position="255"/>
    </location>
</feature>
<proteinExistence type="inferred from homology"/>
<evidence type="ECO:0000256" key="10">
    <source>
        <dbReference type="ARBA" id="ARBA00022995"/>
    </source>
</evidence>
<keyword evidence="8" id="KW-1191">Eukaryotic host transcription shutoff by virus</keyword>
<comment type="similarity">
    <text evidence="2">Belongs to the influenza viruses PB2 family.</text>
</comment>
<evidence type="ECO:0000256" key="1">
    <source>
        <dbReference type="ARBA" id="ARBA00004181"/>
    </source>
</evidence>
<keyword evidence="12" id="KW-1104">Inhibition of host RNA polymerase II by virus</keyword>
<dbReference type="InterPro" id="IPR049111">
    <property type="entry name" value="Flu_PB2_middle"/>
</dbReference>
<evidence type="ECO:0000256" key="9">
    <source>
        <dbReference type="ARBA" id="ARBA00022844"/>
    </source>
</evidence>
<evidence type="ECO:0000256" key="7">
    <source>
        <dbReference type="ARBA" id="ARBA00022715"/>
    </source>
</evidence>
<dbReference type="InterPro" id="IPR049113">
    <property type="entry name" value="PB2_helical"/>
</dbReference>
<sequence length="772" mass="88249">MSLLLTLAKEYANLTKDKKSCKLLSQGTVSSYTTFKKWTTSRKEKNPSLRMRWAMGSKFPIMANREILEEAGIPEQWEGIDLWSKKDDVSKLGMVLASPAAITYWNFCGPGVDNSSVIKDVYKAKFMKKERWRETLWGPMNFELVGKQRRVVETQPVEIKLNQKEIKELTMWVLFEDEANLASKFIQENFSLVLSLRELYKGKAVNKDVAAFMIAHQFSPEKRFLPTFGPIRPERMELLHCLGGDFWKIEAVTAGSLNEEQKKRDVRAVARKICLRASVDLFTPAEKIRDYIASVTMRFGTVERTFEDVIRNSDDISAEVTLCKAALGCELGRSMSFGNLNLRKVSGEAETIEKTVYWGLKPIKYKCWRGEETFYCELRKVTCMFRRSEGLDWANIGPGAPEERRELLAMVMIFCRDGRFFESAPVNIDESFFRTRLNKEIPYQYVLLKWVRQSRDNLDALLSTRGLIPAHIGQFGKGMGIDGSSSSSMVYKGVMLSKTPIDIVESKEKHRLFLNDNIEATTERGAMVASIMDLSEDNRETFNDVTFNHVDLAVLKDEKTAIIKIYRSLVERINTDDDGLPALIMGKRYLELYQLDEVKDAVGLIPKRMLGAYSYQARQLIQSQIKNDSYSLPEIIKLLPFCYSPPKKMLFDGTFHFKNQMYVRPGINTNLFSFSKTDKSKIYVNGSAVKIKLVLGDDEMDTSLAFVEGFQVCEYDPRAPLIPRRDLRLIGFGKKVRVFVGQGQEKTLVGTSSKRAASHDVSKNIRRMRLEV</sequence>
<reference evidence="23" key="2">
    <citation type="submission" date="2014-06" db="EMBL/GenBank/DDBJ databases">
        <authorList>
            <person name="Jiang W.-M."/>
            <person name="Wang S.-C."/>
            <person name="Peng C."/>
            <person name="Chen J.-M."/>
        </authorList>
    </citation>
    <scope>NUCLEOTIDE SEQUENCE</scope>
    <source>
        <strain evidence="23">D/bovine/Shandong/Y125/2014</strain>
    </source>
</reference>
<keyword evidence="5" id="KW-0945">Host-virus interaction</keyword>
<evidence type="ECO:0000259" key="16">
    <source>
        <dbReference type="Pfam" id="PF00604"/>
    </source>
</evidence>
<accession>A0A088CK87</accession>
<dbReference type="Pfam" id="PF20948">
    <property type="entry name" value="Flu_PB2_2nd"/>
    <property type="match status" value="1"/>
</dbReference>
<keyword evidence="6" id="KW-0507">mRNA processing</keyword>
<evidence type="ECO:0000259" key="20">
    <source>
        <dbReference type="Pfam" id="PF20950"/>
    </source>
</evidence>
<dbReference type="GO" id="GO:0033650">
    <property type="term" value="C:host cell mitochondrion"/>
    <property type="evidence" value="ECO:0007669"/>
    <property type="project" value="UniProtKB-SubCell"/>
</dbReference>
<organism evidence="23">
    <name type="scientific">Influenza D virus</name>
    <name type="common">D/bovine/Shandong/Y125/2014</name>
    <dbReference type="NCBI Taxonomy" id="1510941"/>
    <lineage>
        <taxon>Viruses</taxon>
        <taxon>Riboviria</taxon>
        <taxon>Orthornavirae</taxon>
        <taxon>Negarnaviricota</taxon>
        <taxon>Polyploviricotina</taxon>
        <taxon>Insthoviricetes</taxon>
        <taxon>Articulavirales</taxon>
        <taxon>Orthomyxoviridae</taxon>
        <taxon>Deltainfluenzavirus</taxon>
        <taxon>Deltainfluenzavirus influenzae</taxon>
        <taxon>Influenza D virus</taxon>
    </lineage>
</organism>
<feature type="domain" description="Influenza RNA polymerase PB2 N-terminal region" evidence="17">
    <location>
        <begin position="5"/>
        <end position="40"/>
    </location>
</feature>
<feature type="domain" description="Influenza RNA polymerase PB2 C-terminal" evidence="22">
    <location>
        <begin position="700"/>
        <end position="770"/>
    </location>
</feature>
<evidence type="ECO:0000256" key="14">
    <source>
        <dbReference type="ARBA" id="ARBA00023314"/>
    </source>
</evidence>
<evidence type="ECO:0000256" key="15">
    <source>
        <dbReference type="ARBA" id="ARBA00030401"/>
    </source>
</evidence>
<dbReference type="InterPro" id="IPR048298">
    <property type="entry name" value="Flu_PB2_CAP-bd"/>
</dbReference>